<evidence type="ECO:0000313" key="3">
    <source>
        <dbReference type="Proteomes" id="UP001229955"/>
    </source>
</evidence>
<dbReference type="Gene3D" id="1.25.40.10">
    <property type="entry name" value="Tetratricopeptide repeat domain"/>
    <property type="match status" value="1"/>
</dbReference>
<name>A0AA49JST4_9BACT</name>
<keyword evidence="3" id="KW-1185">Reference proteome</keyword>
<reference evidence="1" key="1">
    <citation type="submission" date="2023-07" db="EMBL/GenBank/DDBJ databases">
        <authorList>
            <person name="Haufschild T."/>
            <person name="Kallscheuer N."/>
            <person name="Hammer J."/>
            <person name="Kohn T."/>
            <person name="Kabuu M."/>
            <person name="Jogler M."/>
            <person name="Wohfarth N."/>
            <person name="Heuer A."/>
            <person name="Rohde M."/>
            <person name="van Teeseling M.C.F."/>
            <person name="Jogler C."/>
        </authorList>
    </citation>
    <scope>NUCLEOTIDE SEQUENCE</scope>
    <source>
        <strain evidence="1">Strain 138</strain>
        <strain evidence="2">Strain 318</strain>
    </source>
</reference>
<accession>A0AA49JYF8</accession>
<protein>
    <recommendedName>
        <fullName evidence="4">Tetratricopeptide repeat protein</fullName>
    </recommendedName>
</protein>
<evidence type="ECO:0000313" key="2">
    <source>
        <dbReference type="EMBL" id="WKW13908.1"/>
    </source>
</evidence>
<evidence type="ECO:0000313" key="1">
    <source>
        <dbReference type="EMBL" id="WKW10998.1"/>
    </source>
</evidence>
<dbReference type="InterPro" id="IPR011990">
    <property type="entry name" value="TPR-like_helical_dom_sf"/>
</dbReference>
<dbReference type="EMBL" id="CP130613">
    <property type="protein sequence ID" value="WKW13908.1"/>
    <property type="molecule type" value="Genomic_DNA"/>
</dbReference>
<evidence type="ECO:0008006" key="4">
    <source>
        <dbReference type="Google" id="ProtNLM"/>
    </source>
</evidence>
<organism evidence="1">
    <name type="scientific">Pseudogemmatithrix spongiicola</name>
    <dbReference type="NCBI Taxonomy" id="3062599"/>
    <lineage>
        <taxon>Bacteria</taxon>
        <taxon>Pseudomonadati</taxon>
        <taxon>Gemmatimonadota</taxon>
        <taxon>Gemmatimonadia</taxon>
        <taxon>Gemmatimonadales</taxon>
        <taxon>Gemmatimonadaceae</taxon>
        <taxon>Pseudogemmatithrix</taxon>
    </lineage>
</organism>
<sequence>MVRSAQDARAAVAACVKAYRQDGDIAKLLAALDAVCESTPSTAELIAAVEPYRELHEVAGPVYERVVEREPDNAAALVALANAYWLTGRGPDVVGEIAGRALAADPANRAAWHLWALTESSPRGRMSRWQQVTTRFPEDKLAHAAMADNAASVASAENDPVAMKLAIGTYEMLMATAGDAREKEALSAALTTLKAWKL</sequence>
<accession>A0AA49JST4</accession>
<dbReference type="RefSeq" id="WP_367887937.1">
    <property type="nucleotide sequence ID" value="NZ_CP130612.1"/>
</dbReference>
<dbReference type="EMBL" id="CP130612">
    <property type="protein sequence ID" value="WKW10998.1"/>
    <property type="molecule type" value="Genomic_DNA"/>
</dbReference>
<dbReference type="Proteomes" id="UP001229955">
    <property type="component" value="Chromosome"/>
</dbReference>
<proteinExistence type="predicted"/>
<dbReference type="AlphaFoldDB" id="A0AA49JST4"/>
<dbReference type="SUPFAM" id="SSF48452">
    <property type="entry name" value="TPR-like"/>
    <property type="match status" value="1"/>
</dbReference>
<gene>
    <name evidence="1" type="ORF">Strain138_000232</name>
    <name evidence="2" type="ORF">Strain318_000232</name>
</gene>
<dbReference type="KEGG" id="pspc:Strain318_000232"/>